<dbReference type="InterPro" id="IPR051454">
    <property type="entry name" value="RNA/ubiquinone_mod_enzymes"/>
</dbReference>
<reference evidence="2" key="1">
    <citation type="submission" date="2013-08" db="EMBL/GenBank/DDBJ databases">
        <authorList>
            <person name="Mendez C."/>
            <person name="Richter M."/>
            <person name="Ferrer M."/>
            <person name="Sanchez J."/>
        </authorList>
    </citation>
    <scope>NUCLEOTIDE SEQUENCE</scope>
</reference>
<feature type="region of interest" description="Disordered" evidence="1">
    <location>
        <begin position="278"/>
        <end position="301"/>
    </location>
</feature>
<evidence type="ECO:0000313" key="2">
    <source>
        <dbReference type="EMBL" id="EQD44508.1"/>
    </source>
</evidence>
<dbReference type="HAMAP" id="MF_02233">
    <property type="entry name" value="UbiV"/>
    <property type="match status" value="1"/>
</dbReference>
<dbReference type="GO" id="GO:0008233">
    <property type="term" value="F:peptidase activity"/>
    <property type="evidence" value="ECO:0007669"/>
    <property type="project" value="UniProtKB-KW"/>
</dbReference>
<dbReference type="GO" id="GO:0006508">
    <property type="term" value="P:proteolysis"/>
    <property type="evidence" value="ECO:0007669"/>
    <property type="project" value="UniProtKB-KW"/>
</dbReference>
<reference evidence="2" key="2">
    <citation type="journal article" date="2014" name="ISME J.">
        <title>Microbial stratification in low pH oxic and suboxic macroscopic growths along an acid mine drainage.</title>
        <authorList>
            <person name="Mendez-Garcia C."/>
            <person name="Mesa V."/>
            <person name="Sprenger R.R."/>
            <person name="Richter M."/>
            <person name="Diez M.S."/>
            <person name="Solano J."/>
            <person name="Bargiela R."/>
            <person name="Golyshina O.V."/>
            <person name="Manteca A."/>
            <person name="Ramos J.L."/>
            <person name="Gallego J.R."/>
            <person name="Llorente I."/>
            <person name="Martins Dos Santos V.A."/>
            <person name="Jensen O.N."/>
            <person name="Pelaez A.I."/>
            <person name="Sanchez J."/>
            <person name="Ferrer M."/>
        </authorList>
    </citation>
    <scope>NUCLEOTIDE SEQUENCE</scope>
</reference>
<keyword evidence="2" id="KW-0378">Hydrolase</keyword>
<gene>
    <name evidence="2" type="ORF">B1B_13495</name>
</gene>
<sequence length="301" mass="33598">MQLTLGPLQYFWHRDDVFKFYRAAVQWPLDTIYLGETVCSKRRELGTRDWIALANELAESGREIVLSSLALLEAESDLSALTRLVENGHLRVEANDMSAVQLLRDRKLPFIGGPSLNVYNHVALRLLCADGMQRLVLGIELGRELLQEFKDSGEPLPEFEAIAWGRLPLAYSARCYTARALDLAKDDCGFRCIDYPDGLPLKTREGRPFLTINGIQIQSNEHCDLAPDIAELHAAGVQLLRLYPQTNDMESVIARFREAIDSGRPPQRIGKESGYWHGQAGMERLPGSGAADPVQAVISPQ</sequence>
<dbReference type="Pfam" id="PF01136">
    <property type="entry name" value="Peptidase_U32"/>
    <property type="match status" value="1"/>
</dbReference>
<dbReference type="InterPro" id="IPR001539">
    <property type="entry name" value="Peptidase_U32"/>
</dbReference>
<comment type="caution">
    <text evidence="2">The sequence shown here is derived from an EMBL/GenBank/DDBJ whole genome shotgun (WGS) entry which is preliminary data.</text>
</comment>
<accession>T0ZIK2</accession>
<dbReference type="EMBL" id="AUZY01008885">
    <property type="protein sequence ID" value="EQD44508.1"/>
    <property type="molecule type" value="Genomic_DNA"/>
</dbReference>
<proteinExistence type="inferred from homology"/>
<dbReference type="InterPro" id="IPR043693">
    <property type="entry name" value="UbiV"/>
</dbReference>
<name>T0ZIK2_9ZZZZ</name>
<dbReference type="AlphaFoldDB" id="T0ZIK2"/>
<dbReference type="PANTHER" id="PTHR30217">
    <property type="entry name" value="PEPTIDASE U32 FAMILY"/>
    <property type="match status" value="1"/>
</dbReference>
<keyword evidence="2" id="KW-0645">Protease</keyword>
<dbReference type="PANTHER" id="PTHR30217:SF11">
    <property type="entry name" value="UBIQUINONE BIOSYNTHESIS PROTEIN UBIV"/>
    <property type="match status" value="1"/>
</dbReference>
<dbReference type="NCBIfam" id="NF011991">
    <property type="entry name" value="PRK15447.1"/>
    <property type="match status" value="1"/>
</dbReference>
<protein>
    <submittedName>
        <fullName evidence="2">Protease</fullName>
    </submittedName>
</protein>
<dbReference type="GO" id="GO:0006744">
    <property type="term" value="P:ubiquinone biosynthetic process"/>
    <property type="evidence" value="ECO:0007669"/>
    <property type="project" value="InterPro"/>
</dbReference>
<evidence type="ECO:0000256" key="1">
    <source>
        <dbReference type="SAM" id="MobiDB-lite"/>
    </source>
</evidence>
<organism evidence="2">
    <name type="scientific">mine drainage metagenome</name>
    <dbReference type="NCBI Taxonomy" id="410659"/>
    <lineage>
        <taxon>unclassified sequences</taxon>
        <taxon>metagenomes</taxon>
        <taxon>ecological metagenomes</taxon>
    </lineage>
</organism>